<dbReference type="InterPro" id="IPR051089">
    <property type="entry name" value="prtT"/>
</dbReference>
<dbReference type="CDD" id="cd12148">
    <property type="entry name" value="fungal_TF_MHR"/>
    <property type="match status" value="1"/>
</dbReference>
<evidence type="ECO:0000256" key="2">
    <source>
        <dbReference type="ARBA" id="ARBA00023015"/>
    </source>
</evidence>
<accession>A0ABR3FC98</accession>
<organism evidence="8 9">
    <name type="scientific">Marasmius crinis-equi</name>
    <dbReference type="NCBI Taxonomy" id="585013"/>
    <lineage>
        <taxon>Eukaryota</taxon>
        <taxon>Fungi</taxon>
        <taxon>Dikarya</taxon>
        <taxon>Basidiomycota</taxon>
        <taxon>Agaricomycotina</taxon>
        <taxon>Agaricomycetes</taxon>
        <taxon>Agaricomycetidae</taxon>
        <taxon>Agaricales</taxon>
        <taxon>Marasmiineae</taxon>
        <taxon>Marasmiaceae</taxon>
        <taxon>Marasmius</taxon>
    </lineage>
</organism>
<dbReference type="PANTHER" id="PTHR31845">
    <property type="entry name" value="FINGER DOMAIN PROTEIN, PUTATIVE-RELATED"/>
    <property type="match status" value="1"/>
</dbReference>
<evidence type="ECO:0000256" key="4">
    <source>
        <dbReference type="ARBA" id="ARBA00023163"/>
    </source>
</evidence>
<name>A0ABR3FC98_9AGAR</name>
<dbReference type="InterPro" id="IPR007219">
    <property type="entry name" value="XnlR_reg_dom"/>
</dbReference>
<sequence length="656" mass="74794">MEPGGSSSKYSPDYDSDSGDTFSKVNGSGSSFHNRPSDASLHSEKPPVNVAKRTVYHVRRGVIRELLLRYDKMREDHKIQQWIQRSGKDHDFPPGSLMCKNDDASWSRTPTPPRFTSVSHNFTDTFLLNAPEIVRHCSLNQRDISELFRIYFERVNPFFSILDPELHMPTKLIQSSPFLFTVICAIASRYYTSKPGLYLIAQEFARDAAGKALIGGQKSVDICQAYLLLGVYPVPKKKWAEDRSWLFQGVAIRMAIELELDQPAPPHCDFRESLNRMRTWLNCYCVDGSHAIQFGKMPMLHLDDYLARTSQDWYRSSMNIPYDVHLVAYVQMIYIMSSWRKIVFEGDLKTKIQNGFDIVGAAIETEDTLSREMAHWVLRYAEEYRHHPLQICAYRGNTTQMITAYLRLVVLAVGFQHAFKSGISRQSEVLRRSVDAARTVIQIMIERLYPTGDLRYAMEAHFLYVAYAAAYLVNLLRPKFLPLLDEATQTEIIDTVSRLIQILSSKEVALDGRHTPALYSRFLSSLLARYNISPRARALPSRDGTSMYAQYDTQRDPSPPHSYSWPDISSPSTTPVESFQHDPGTVYQQRGDAEMDFSLTHFVKTVGVSNALPSSYGFSSAQQSPFPQLNSFYDSNVPSAWASTHSYHPFHDWGRG</sequence>
<keyword evidence="9" id="KW-1185">Reference proteome</keyword>
<feature type="region of interest" description="Disordered" evidence="6">
    <location>
        <begin position="553"/>
        <end position="582"/>
    </location>
</feature>
<keyword evidence="3" id="KW-0238">DNA-binding</keyword>
<proteinExistence type="predicted"/>
<evidence type="ECO:0000259" key="7">
    <source>
        <dbReference type="SMART" id="SM00906"/>
    </source>
</evidence>
<protein>
    <recommendedName>
        <fullName evidence="7">Xylanolytic transcriptional activator regulatory domain-containing protein</fullName>
    </recommendedName>
</protein>
<gene>
    <name evidence="8" type="ORF">V5O48_009031</name>
</gene>
<dbReference type="EMBL" id="JBAHYK010000564">
    <property type="protein sequence ID" value="KAL0572941.1"/>
    <property type="molecule type" value="Genomic_DNA"/>
</dbReference>
<evidence type="ECO:0000256" key="5">
    <source>
        <dbReference type="ARBA" id="ARBA00023242"/>
    </source>
</evidence>
<dbReference type="Pfam" id="PF04082">
    <property type="entry name" value="Fungal_trans"/>
    <property type="match status" value="1"/>
</dbReference>
<dbReference type="Proteomes" id="UP001465976">
    <property type="component" value="Unassembled WGS sequence"/>
</dbReference>
<dbReference type="SMART" id="SM00906">
    <property type="entry name" value="Fungal_trans"/>
    <property type="match status" value="1"/>
</dbReference>
<feature type="domain" description="Xylanolytic transcriptional activator regulatory" evidence="7">
    <location>
        <begin position="244"/>
        <end position="317"/>
    </location>
</feature>
<evidence type="ECO:0000256" key="3">
    <source>
        <dbReference type="ARBA" id="ARBA00023125"/>
    </source>
</evidence>
<evidence type="ECO:0000313" key="9">
    <source>
        <dbReference type="Proteomes" id="UP001465976"/>
    </source>
</evidence>
<feature type="region of interest" description="Disordered" evidence="6">
    <location>
        <begin position="1"/>
        <end position="46"/>
    </location>
</feature>
<comment type="caution">
    <text evidence="8">The sequence shown here is derived from an EMBL/GenBank/DDBJ whole genome shotgun (WGS) entry which is preliminary data.</text>
</comment>
<evidence type="ECO:0000256" key="6">
    <source>
        <dbReference type="SAM" id="MobiDB-lite"/>
    </source>
</evidence>
<evidence type="ECO:0000313" key="8">
    <source>
        <dbReference type="EMBL" id="KAL0572941.1"/>
    </source>
</evidence>
<feature type="compositionally biased region" description="Polar residues" evidence="6">
    <location>
        <begin position="567"/>
        <end position="577"/>
    </location>
</feature>
<comment type="subcellular location">
    <subcellularLocation>
        <location evidence="1">Nucleus</location>
    </subcellularLocation>
</comment>
<keyword evidence="2" id="KW-0805">Transcription regulation</keyword>
<dbReference type="PANTHER" id="PTHR31845:SF17">
    <property type="entry name" value="ZN(II)2CYS6 TRANSCRIPTION FACTOR (EUROFUNG)"/>
    <property type="match status" value="1"/>
</dbReference>
<reference evidence="8 9" key="1">
    <citation type="submission" date="2024-02" db="EMBL/GenBank/DDBJ databases">
        <title>A draft genome for the cacao thread blight pathogen Marasmius crinis-equi.</title>
        <authorList>
            <person name="Cohen S.P."/>
            <person name="Baruah I.K."/>
            <person name="Amoako-Attah I."/>
            <person name="Bukari Y."/>
            <person name="Meinhardt L.W."/>
            <person name="Bailey B.A."/>
        </authorList>
    </citation>
    <scope>NUCLEOTIDE SEQUENCE [LARGE SCALE GENOMIC DNA]</scope>
    <source>
        <strain evidence="8 9">GH-76</strain>
    </source>
</reference>
<evidence type="ECO:0000256" key="1">
    <source>
        <dbReference type="ARBA" id="ARBA00004123"/>
    </source>
</evidence>
<keyword evidence="4" id="KW-0804">Transcription</keyword>
<keyword evidence="5" id="KW-0539">Nucleus</keyword>
<feature type="compositionally biased region" description="Low complexity" evidence="6">
    <location>
        <begin position="1"/>
        <end position="13"/>
    </location>
</feature>
<feature type="compositionally biased region" description="Polar residues" evidence="6">
    <location>
        <begin position="21"/>
        <end position="34"/>
    </location>
</feature>